<evidence type="ECO:0000313" key="2">
    <source>
        <dbReference type="EMBL" id="MDT0688821.1"/>
    </source>
</evidence>
<keyword evidence="2" id="KW-0560">Oxidoreductase</keyword>
<dbReference type="InterPro" id="IPR011042">
    <property type="entry name" value="6-blade_b-propeller_TolB-like"/>
</dbReference>
<comment type="caution">
    <text evidence="2">The sequence shown here is derived from an EMBL/GenBank/DDBJ whole genome shotgun (WGS) entry which is preliminary data.</text>
</comment>
<dbReference type="Gene3D" id="2.120.10.30">
    <property type="entry name" value="TolB, C-terminal domain"/>
    <property type="match status" value="1"/>
</dbReference>
<dbReference type="Pfam" id="PF07995">
    <property type="entry name" value="GSDH"/>
    <property type="match status" value="1"/>
</dbReference>
<proteinExistence type="predicted"/>
<organism evidence="2 3">
    <name type="scientific">Autumnicola patrickiae</name>
    <dbReference type="NCBI Taxonomy" id="3075591"/>
    <lineage>
        <taxon>Bacteria</taxon>
        <taxon>Pseudomonadati</taxon>
        <taxon>Bacteroidota</taxon>
        <taxon>Flavobacteriia</taxon>
        <taxon>Flavobacteriales</taxon>
        <taxon>Flavobacteriaceae</taxon>
        <taxon>Autumnicola</taxon>
    </lineage>
</organism>
<dbReference type="InterPro" id="IPR011041">
    <property type="entry name" value="Quinoprot_gluc/sorb_DH_b-prop"/>
</dbReference>
<protein>
    <submittedName>
        <fullName evidence="2">PQQ-dependent sugar dehydrogenase</fullName>
        <ecNumber evidence="2">1.1.5.-</ecNumber>
    </submittedName>
</protein>
<accession>A0ABU3DYN2</accession>
<dbReference type="EMBL" id="JAVRHM010000002">
    <property type="protein sequence ID" value="MDT0688821.1"/>
    <property type="molecule type" value="Genomic_DNA"/>
</dbReference>
<dbReference type="SUPFAM" id="SSF50952">
    <property type="entry name" value="Soluble quinoprotein glucose dehydrogenase"/>
    <property type="match status" value="1"/>
</dbReference>
<reference evidence="2 3" key="1">
    <citation type="submission" date="2023-09" db="EMBL/GenBank/DDBJ databases">
        <authorList>
            <person name="Rey-Velasco X."/>
        </authorList>
    </citation>
    <scope>NUCLEOTIDE SEQUENCE [LARGE SCALE GENOMIC DNA]</scope>
    <source>
        <strain evidence="2 3">F188</strain>
    </source>
</reference>
<dbReference type="PANTHER" id="PTHR19328">
    <property type="entry name" value="HEDGEHOG-INTERACTING PROTEIN"/>
    <property type="match status" value="1"/>
</dbReference>
<dbReference type="GO" id="GO:0016491">
    <property type="term" value="F:oxidoreductase activity"/>
    <property type="evidence" value="ECO:0007669"/>
    <property type="project" value="UniProtKB-KW"/>
</dbReference>
<dbReference type="Proteomes" id="UP001261624">
    <property type="component" value="Unassembled WGS sequence"/>
</dbReference>
<dbReference type="RefSeq" id="WP_311681270.1">
    <property type="nucleotide sequence ID" value="NZ_JAVRHM010000002.1"/>
</dbReference>
<gene>
    <name evidence="2" type="ORF">RM549_03445</name>
</gene>
<keyword evidence="3" id="KW-1185">Reference proteome</keyword>
<sequence>MIRNRQLIFHLQRQFLSLVPESHFKITGVFLLLTFSFSAFAQKSNVRTDAGDIKVEVLAENLDHPWGMAFLPDNRLLVTERAGTLRIYDEQDSISQPIQGTPEVFNQGQGGLLDVALDPDFERNSYIYLSFAEPGQDSTASTALGRGRFEDNEVKDFEVIFRMEPKVEGPNHFGGRIIFAQDGMLFLTLAERFKFEPAQDNSSHLGTIVRINKDGSVPQDNPFTDQDDEKDEIWTYGHRNIESAAIDPGTGMLWVAEMGPFGGDEFNLIKVGENYGWPVESWGDNYDGSEIPDPQPNSEFADAVVHWTPTISPSGLIFYTGSMFPEWQNSALIGGLTSSGLVRMEVNGEQAEEVERIPLTVRVRDVEQAPDGSIYVLTDDKNGKILRLNAMD</sequence>
<feature type="domain" description="Glucose/Sorbosone dehydrogenase" evidence="1">
    <location>
        <begin position="62"/>
        <end position="387"/>
    </location>
</feature>
<dbReference type="InterPro" id="IPR012938">
    <property type="entry name" value="Glc/Sorbosone_DH"/>
</dbReference>
<dbReference type="PANTHER" id="PTHR19328:SF75">
    <property type="entry name" value="ALDOSE SUGAR DEHYDROGENASE YLII"/>
    <property type="match status" value="1"/>
</dbReference>
<evidence type="ECO:0000313" key="3">
    <source>
        <dbReference type="Proteomes" id="UP001261624"/>
    </source>
</evidence>
<dbReference type="EC" id="1.1.5.-" evidence="2"/>
<name>A0ABU3DYN2_9FLAO</name>
<evidence type="ECO:0000259" key="1">
    <source>
        <dbReference type="Pfam" id="PF07995"/>
    </source>
</evidence>